<dbReference type="InterPro" id="IPR007705">
    <property type="entry name" value="Vesicle_trsprt_v-SNARE_N"/>
</dbReference>
<dbReference type="GO" id="GO:0031201">
    <property type="term" value="C:SNARE complex"/>
    <property type="evidence" value="ECO:0007669"/>
    <property type="project" value="TreeGrafter"/>
</dbReference>
<evidence type="ECO:0000256" key="2">
    <source>
        <dbReference type="ARBA" id="ARBA00022448"/>
    </source>
</evidence>
<dbReference type="GO" id="GO:0048280">
    <property type="term" value="P:vesicle fusion with Golgi apparatus"/>
    <property type="evidence" value="ECO:0007669"/>
    <property type="project" value="TreeGrafter"/>
</dbReference>
<proteinExistence type="inferred from homology"/>
<sequence>DVFKYIAACFRMSANASQMIEFEKQYSNLTAEIQSSIGKLSSLDSAQRIHAIQAIEKLLKEVDEHLDHMEMAARDLPQSSADRSKYEQIVKSYRGDKKRDEETLKITVSRLMENATRDELFAMDESMSMDQQEEQLIANTERLERTSRKLQDATRIAIETEQIGAEVLGNLGAQRETINRARNRMREADSDLGRSSRLLNEMIRRVVRNRLLLMGVGAFLVFSFFFIIYRRI</sequence>
<organism evidence="12 13">
    <name type="scientific">Pristionchus mayeri</name>
    <dbReference type="NCBI Taxonomy" id="1317129"/>
    <lineage>
        <taxon>Eukaryota</taxon>
        <taxon>Metazoa</taxon>
        <taxon>Ecdysozoa</taxon>
        <taxon>Nematoda</taxon>
        <taxon>Chromadorea</taxon>
        <taxon>Rhabditida</taxon>
        <taxon>Rhabditina</taxon>
        <taxon>Diplogasteromorpha</taxon>
        <taxon>Diplogasteroidea</taxon>
        <taxon>Neodiplogasteridae</taxon>
        <taxon>Pristionchus</taxon>
    </lineage>
</organism>
<dbReference type="AlphaFoldDB" id="A0AAN5CPI9"/>
<evidence type="ECO:0000259" key="11">
    <source>
        <dbReference type="SMART" id="SM00397"/>
    </source>
</evidence>
<keyword evidence="7 10" id="KW-0472">Membrane</keyword>
<dbReference type="GO" id="GO:0005794">
    <property type="term" value="C:Golgi apparatus"/>
    <property type="evidence" value="ECO:0007669"/>
    <property type="project" value="InterPro"/>
</dbReference>
<dbReference type="GO" id="GO:0006891">
    <property type="term" value="P:intra-Golgi vesicle-mediated transport"/>
    <property type="evidence" value="ECO:0007669"/>
    <property type="project" value="TreeGrafter"/>
</dbReference>
<evidence type="ECO:0000256" key="6">
    <source>
        <dbReference type="ARBA" id="ARBA00023054"/>
    </source>
</evidence>
<feature type="non-terminal residue" evidence="12">
    <location>
        <position position="1"/>
    </location>
</feature>
<evidence type="ECO:0000256" key="3">
    <source>
        <dbReference type="ARBA" id="ARBA00022692"/>
    </source>
</evidence>
<dbReference type="FunFam" id="1.20.5.110:FF:000078">
    <property type="entry name" value="Vesicle transport through interaction with t-SNAREs 1A"/>
    <property type="match status" value="1"/>
</dbReference>
<dbReference type="Pfam" id="PF05008">
    <property type="entry name" value="V-SNARE"/>
    <property type="match status" value="1"/>
</dbReference>
<dbReference type="InterPro" id="IPR027027">
    <property type="entry name" value="GOSR2/Membrin/Bos1"/>
</dbReference>
<dbReference type="GO" id="GO:0031902">
    <property type="term" value="C:late endosome membrane"/>
    <property type="evidence" value="ECO:0007669"/>
    <property type="project" value="TreeGrafter"/>
</dbReference>
<dbReference type="SMART" id="SM00397">
    <property type="entry name" value="t_SNARE"/>
    <property type="match status" value="1"/>
</dbReference>
<dbReference type="Gene3D" id="1.20.58.400">
    <property type="entry name" value="t-snare proteins"/>
    <property type="match status" value="1"/>
</dbReference>
<evidence type="ECO:0000313" key="12">
    <source>
        <dbReference type="EMBL" id="GMR48203.1"/>
    </source>
</evidence>
<dbReference type="GO" id="GO:0016236">
    <property type="term" value="P:macroautophagy"/>
    <property type="evidence" value="ECO:0007669"/>
    <property type="project" value="TreeGrafter"/>
</dbReference>
<dbReference type="GO" id="GO:0042147">
    <property type="term" value="P:retrograde transport, endosome to Golgi"/>
    <property type="evidence" value="ECO:0007669"/>
    <property type="project" value="TreeGrafter"/>
</dbReference>
<dbReference type="SUPFAM" id="SSF58038">
    <property type="entry name" value="SNARE fusion complex"/>
    <property type="match status" value="1"/>
</dbReference>
<dbReference type="GO" id="GO:0005789">
    <property type="term" value="C:endoplasmic reticulum membrane"/>
    <property type="evidence" value="ECO:0007669"/>
    <property type="project" value="TreeGrafter"/>
</dbReference>
<evidence type="ECO:0000256" key="7">
    <source>
        <dbReference type="ARBA" id="ARBA00023136"/>
    </source>
</evidence>
<dbReference type="GO" id="GO:0012507">
    <property type="term" value="C:ER to Golgi transport vesicle membrane"/>
    <property type="evidence" value="ECO:0007669"/>
    <property type="project" value="TreeGrafter"/>
</dbReference>
<protein>
    <recommendedName>
        <fullName evidence="11">t-SNARE coiled-coil homology domain-containing protein</fullName>
    </recommendedName>
</protein>
<keyword evidence="6 9" id="KW-0175">Coiled coil</keyword>
<dbReference type="PANTHER" id="PTHR21230:SF26">
    <property type="entry name" value="VESICLE TRANSPORT THROUGH INTERACTION WITH T-SNARES HOMOLOG 1A"/>
    <property type="match status" value="1"/>
</dbReference>
<dbReference type="SUPFAM" id="SSF47661">
    <property type="entry name" value="t-snare proteins"/>
    <property type="match status" value="1"/>
</dbReference>
<dbReference type="PIRSF" id="PIRSF028865">
    <property type="entry name" value="Membrin-2"/>
    <property type="match status" value="1"/>
</dbReference>
<comment type="similarity">
    <text evidence="1">Belongs to the VTI1 family.</text>
</comment>
<feature type="coiled-coil region" evidence="9">
    <location>
        <begin position="129"/>
        <end position="191"/>
    </location>
</feature>
<dbReference type="Proteomes" id="UP001328107">
    <property type="component" value="Unassembled WGS sequence"/>
</dbReference>
<evidence type="ECO:0000256" key="8">
    <source>
        <dbReference type="ARBA" id="ARBA00046280"/>
    </source>
</evidence>
<dbReference type="PANTHER" id="PTHR21230">
    <property type="entry name" value="VESICLE TRANSPORT V-SNARE PROTEIN VTI1-RELATED"/>
    <property type="match status" value="1"/>
</dbReference>
<dbReference type="GO" id="GO:0005829">
    <property type="term" value="C:cytosol"/>
    <property type="evidence" value="ECO:0007669"/>
    <property type="project" value="GOC"/>
</dbReference>
<evidence type="ECO:0000256" key="4">
    <source>
        <dbReference type="ARBA" id="ARBA00022927"/>
    </source>
</evidence>
<dbReference type="GO" id="GO:0006886">
    <property type="term" value="P:intracellular protein transport"/>
    <property type="evidence" value="ECO:0007669"/>
    <property type="project" value="InterPro"/>
</dbReference>
<keyword evidence="13" id="KW-1185">Reference proteome</keyword>
<keyword evidence="5 10" id="KW-1133">Transmembrane helix</keyword>
<comment type="caution">
    <text evidence="12">The sequence shown here is derived from an EMBL/GenBank/DDBJ whole genome shotgun (WGS) entry which is preliminary data.</text>
</comment>
<evidence type="ECO:0000256" key="9">
    <source>
        <dbReference type="SAM" id="Coils"/>
    </source>
</evidence>
<feature type="domain" description="T-SNARE coiled-coil homology" evidence="11">
    <location>
        <begin position="135"/>
        <end position="202"/>
    </location>
</feature>
<evidence type="ECO:0000313" key="13">
    <source>
        <dbReference type="Proteomes" id="UP001328107"/>
    </source>
</evidence>
<name>A0AAN5CPI9_9BILA</name>
<dbReference type="Gene3D" id="1.20.5.110">
    <property type="match status" value="1"/>
</dbReference>
<dbReference type="GO" id="GO:0005484">
    <property type="term" value="F:SNAP receptor activity"/>
    <property type="evidence" value="ECO:0007669"/>
    <property type="project" value="InterPro"/>
</dbReference>
<dbReference type="Pfam" id="PF12352">
    <property type="entry name" value="V-SNARE_C"/>
    <property type="match status" value="1"/>
</dbReference>
<dbReference type="EMBL" id="BTRK01000004">
    <property type="protein sequence ID" value="GMR48203.1"/>
    <property type="molecule type" value="Genomic_DNA"/>
</dbReference>
<dbReference type="InterPro" id="IPR000727">
    <property type="entry name" value="T_SNARE_dom"/>
</dbReference>
<evidence type="ECO:0000256" key="10">
    <source>
        <dbReference type="SAM" id="Phobius"/>
    </source>
</evidence>
<keyword evidence="3 10" id="KW-0812">Transmembrane</keyword>
<dbReference type="InterPro" id="IPR010989">
    <property type="entry name" value="SNARE"/>
</dbReference>
<accession>A0AAN5CPI9</accession>
<feature type="transmembrane region" description="Helical" evidence="10">
    <location>
        <begin position="211"/>
        <end position="229"/>
    </location>
</feature>
<keyword evidence="4" id="KW-0653">Protein transport</keyword>
<keyword evidence="2" id="KW-0813">Transport</keyword>
<dbReference type="InterPro" id="IPR038407">
    <property type="entry name" value="v-SNARE_N_sf"/>
</dbReference>
<dbReference type="GO" id="GO:0000149">
    <property type="term" value="F:SNARE binding"/>
    <property type="evidence" value="ECO:0007669"/>
    <property type="project" value="TreeGrafter"/>
</dbReference>
<reference evidence="13" key="1">
    <citation type="submission" date="2022-10" db="EMBL/GenBank/DDBJ databases">
        <title>Genome assembly of Pristionchus species.</title>
        <authorList>
            <person name="Yoshida K."/>
            <person name="Sommer R.J."/>
        </authorList>
    </citation>
    <scope>NUCLEOTIDE SEQUENCE [LARGE SCALE GENOMIC DNA]</scope>
    <source>
        <strain evidence="13">RS5460</strain>
    </source>
</reference>
<dbReference type="GO" id="GO:0006896">
    <property type="term" value="P:Golgi to vacuole transport"/>
    <property type="evidence" value="ECO:0007669"/>
    <property type="project" value="TreeGrafter"/>
</dbReference>
<dbReference type="CDD" id="cd15891">
    <property type="entry name" value="SNARE_Vti1a"/>
    <property type="match status" value="1"/>
</dbReference>
<comment type="subcellular location">
    <subcellularLocation>
        <location evidence="8">Endomembrane system</location>
        <topology evidence="8">Single-pass type IV membrane protein</topology>
    </subcellularLocation>
</comment>
<evidence type="ECO:0000256" key="1">
    <source>
        <dbReference type="ARBA" id="ARBA00006108"/>
    </source>
</evidence>
<evidence type="ECO:0000256" key="5">
    <source>
        <dbReference type="ARBA" id="ARBA00022989"/>
    </source>
</evidence>
<gene>
    <name evidence="12" type="ORF">PMAYCL1PPCAC_18398</name>
</gene>